<name>A0A8J5JWJ8_HOMAM</name>
<dbReference type="EMBL" id="JAHLQT010023139">
    <property type="protein sequence ID" value="KAG7165887.1"/>
    <property type="molecule type" value="Genomic_DNA"/>
</dbReference>
<dbReference type="GO" id="GO:0071897">
    <property type="term" value="P:DNA biosynthetic process"/>
    <property type="evidence" value="ECO:0007669"/>
    <property type="project" value="UniProtKB-ARBA"/>
</dbReference>
<dbReference type="AlphaFoldDB" id="A0A8J5JWJ8"/>
<accession>A0A8J5JWJ8</accession>
<comment type="caution">
    <text evidence="1">The sequence shown here is derived from an EMBL/GenBank/DDBJ whole genome shotgun (WGS) entry which is preliminary data.</text>
</comment>
<evidence type="ECO:0000313" key="2">
    <source>
        <dbReference type="Proteomes" id="UP000747542"/>
    </source>
</evidence>
<protein>
    <submittedName>
        <fullName evidence="1">Pol Retrovirus-related Pol polyprotein from transposon-like 19</fullName>
    </submittedName>
</protein>
<dbReference type="SUPFAM" id="SSF56672">
    <property type="entry name" value="DNA/RNA polymerases"/>
    <property type="match status" value="1"/>
</dbReference>
<sequence>MEKFLRPERLHATPNSPTASKEWSHWCRTFNTFLTSISALETDKLATFCNYVSPSVFLEAGNKSKFTNNEDKSIFSATSIDLLGYTISHDTLKPDDDRFRPLKELPLTKDLLALRRVIGLFSYYSQWIITLFRQGQTFGQGSDIPSPRGSSLRLRKS</sequence>
<dbReference type="InterPro" id="IPR043502">
    <property type="entry name" value="DNA/RNA_pol_sf"/>
</dbReference>
<reference evidence="1" key="1">
    <citation type="journal article" date="2021" name="Sci. Adv.">
        <title>The American lobster genome reveals insights on longevity, neural, and immune adaptations.</title>
        <authorList>
            <person name="Polinski J.M."/>
            <person name="Zimin A.V."/>
            <person name="Clark K.F."/>
            <person name="Kohn A.B."/>
            <person name="Sadowski N."/>
            <person name="Timp W."/>
            <person name="Ptitsyn A."/>
            <person name="Khanna P."/>
            <person name="Romanova D.Y."/>
            <person name="Williams P."/>
            <person name="Greenwood S.J."/>
            <person name="Moroz L.L."/>
            <person name="Walt D.R."/>
            <person name="Bodnar A.G."/>
        </authorList>
    </citation>
    <scope>NUCLEOTIDE SEQUENCE</scope>
    <source>
        <strain evidence="1">GMGI-L3</strain>
    </source>
</reference>
<proteinExistence type="predicted"/>
<organism evidence="1 2">
    <name type="scientific">Homarus americanus</name>
    <name type="common">American lobster</name>
    <dbReference type="NCBI Taxonomy" id="6706"/>
    <lineage>
        <taxon>Eukaryota</taxon>
        <taxon>Metazoa</taxon>
        <taxon>Ecdysozoa</taxon>
        <taxon>Arthropoda</taxon>
        <taxon>Crustacea</taxon>
        <taxon>Multicrustacea</taxon>
        <taxon>Malacostraca</taxon>
        <taxon>Eumalacostraca</taxon>
        <taxon>Eucarida</taxon>
        <taxon>Decapoda</taxon>
        <taxon>Pleocyemata</taxon>
        <taxon>Astacidea</taxon>
        <taxon>Nephropoidea</taxon>
        <taxon>Nephropidae</taxon>
        <taxon>Homarus</taxon>
    </lineage>
</organism>
<dbReference type="Proteomes" id="UP000747542">
    <property type="component" value="Unassembled WGS sequence"/>
</dbReference>
<evidence type="ECO:0000313" key="1">
    <source>
        <dbReference type="EMBL" id="KAG7165887.1"/>
    </source>
</evidence>
<gene>
    <name evidence="1" type="primary">pol-L19</name>
    <name evidence="1" type="ORF">Hamer_G011786</name>
</gene>
<keyword evidence="2" id="KW-1185">Reference proteome</keyword>